<dbReference type="PANTHER" id="PTHR46300">
    <property type="entry name" value="P450, PUTATIVE (EUROFUNG)-RELATED-RELATED"/>
    <property type="match status" value="1"/>
</dbReference>
<evidence type="ECO:0000256" key="6">
    <source>
        <dbReference type="ARBA" id="ARBA00023002"/>
    </source>
</evidence>
<keyword evidence="5 9" id="KW-0479">Metal-binding</keyword>
<keyword evidence="4 9" id="KW-0349">Heme</keyword>
<evidence type="ECO:0000256" key="3">
    <source>
        <dbReference type="ARBA" id="ARBA00010617"/>
    </source>
</evidence>
<keyword evidence="7 9" id="KW-0408">Iron</keyword>
<dbReference type="GO" id="GO:0005506">
    <property type="term" value="F:iron ion binding"/>
    <property type="evidence" value="ECO:0007669"/>
    <property type="project" value="InterPro"/>
</dbReference>
<evidence type="ECO:0008006" key="14">
    <source>
        <dbReference type="Google" id="ProtNLM"/>
    </source>
</evidence>
<dbReference type="GO" id="GO:0004497">
    <property type="term" value="F:monooxygenase activity"/>
    <property type="evidence" value="ECO:0007669"/>
    <property type="project" value="UniProtKB-KW"/>
</dbReference>
<dbReference type="PRINTS" id="PR00385">
    <property type="entry name" value="P450"/>
</dbReference>
<dbReference type="EMBL" id="JAYKXP010000038">
    <property type="protein sequence ID" value="KAK7040154.1"/>
    <property type="molecule type" value="Genomic_DNA"/>
</dbReference>
<evidence type="ECO:0000256" key="10">
    <source>
        <dbReference type="RuleBase" id="RU000461"/>
    </source>
</evidence>
<gene>
    <name evidence="12" type="ORF">VNI00_009960</name>
</gene>
<dbReference type="InterPro" id="IPR050364">
    <property type="entry name" value="Cytochrome_P450_fung"/>
</dbReference>
<dbReference type="AlphaFoldDB" id="A0AAW0CMC1"/>
<dbReference type="PROSITE" id="PS00086">
    <property type="entry name" value="CYTOCHROME_P450"/>
    <property type="match status" value="1"/>
</dbReference>
<feature type="transmembrane region" description="Helical" evidence="11">
    <location>
        <begin position="295"/>
        <end position="317"/>
    </location>
</feature>
<evidence type="ECO:0000256" key="4">
    <source>
        <dbReference type="ARBA" id="ARBA00022617"/>
    </source>
</evidence>
<evidence type="ECO:0000313" key="12">
    <source>
        <dbReference type="EMBL" id="KAK7040154.1"/>
    </source>
</evidence>
<keyword evidence="11" id="KW-0472">Membrane</keyword>
<keyword evidence="6 10" id="KW-0560">Oxidoreductase</keyword>
<feature type="binding site" description="axial binding residue" evidence="9">
    <location>
        <position position="434"/>
    </location>
    <ligand>
        <name>heme</name>
        <dbReference type="ChEBI" id="CHEBI:30413"/>
    </ligand>
    <ligandPart>
        <name>Fe</name>
        <dbReference type="ChEBI" id="CHEBI:18248"/>
    </ligandPart>
</feature>
<reference evidence="12 13" key="1">
    <citation type="submission" date="2024-01" db="EMBL/GenBank/DDBJ databases">
        <title>A draft genome for a cacao thread blight-causing isolate of Paramarasmius palmivorus.</title>
        <authorList>
            <person name="Baruah I.K."/>
            <person name="Bukari Y."/>
            <person name="Amoako-Attah I."/>
            <person name="Meinhardt L.W."/>
            <person name="Bailey B.A."/>
            <person name="Cohen S.P."/>
        </authorList>
    </citation>
    <scope>NUCLEOTIDE SEQUENCE [LARGE SCALE GENOMIC DNA]</scope>
    <source>
        <strain evidence="12 13">GH-12</strain>
    </source>
</reference>
<dbReference type="SUPFAM" id="SSF48264">
    <property type="entry name" value="Cytochrome P450"/>
    <property type="match status" value="1"/>
</dbReference>
<keyword evidence="11" id="KW-1133">Transmembrane helix</keyword>
<evidence type="ECO:0000256" key="7">
    <source>
        <dbReference type="ARBA" id="ARBA00023004"/>
    </source>
</evidence>
<evidence type="ECO:0000313" key="13">
    <source>
        <dbReference type="Proteomes" id="UP001383192"/>
    </source>
</evidence>
<dbReference type="GO" id="GO:0016705">
    <property type="term" value="F:oxidoreductase activity, acting on paired donors, with incorporation or reduction of molecular oxygen"/>
    <property type="evidence" value="ECO:0007669"/>
    <property type="project" value="InterPro"/>
</dbReference>
<evidence type="ECO:0000256" key="1">
    <source>
        <dbReference type="ARBA" id="ARBA00001971"/>
    </source>
</evidence>
<feature type="transmembrane region" description="Helical" evidence="11">
    <location>
        <begin position="439"/>
        <end position="458"/>
    </location>
</feature>
<keyword evidence="11" id="KW-0812">Transmembrane</keyword>
<dbReference type="Pfam" id="PF00067">
    <property type="entry name" value="p450"/>
    <property type="match status" value="1"/>
</dbReference>
<dbReference type="Gene3D" id="1.10.630.10">
    <property type="entry name" value="Cytochrome P450"/>
    <property type="match status" value="1"/>
</dbReference>
<evidence type="ECO:0000256" key="11">
    <source>
        <dbReference type="SAM" id="Phobius"/>
    </source>
</evidence>
<dbReference type="GO" id="GO:0020037">
    <property type="term" value="F:heme binding"/>
    <property type="evidence" value="ECO:0007669"/>
    <property type="project" value="InterPro"/>
</dbReference>
<dbReference type="CDD" id="cd11065">
    <property type="entry name" value="CYP64-like"/>
    <property type="match status" value="1"/>
</dbReference>
<evidence type="ECO:0000256" key="2">
    <source>
        <dbReference type="ARBA" id="ARBA00005179"/>
    </source>
</evidence>
<accession>A0AAW0CMC1</accession>
<comment type="pathway">
    <text evidence="2">Secondary metabolite biosynthesis.</text>
</comment>
<sequence>MPLSFSWGTLGVQVAIFLLVITIWRSNHKKLPPGPRGLPLIGNALDMPKEHPWLRWGSYFDTYGPISSLQVMGKTVVILNSFEACIDLLEKRSNVYSERPTLTFAGDMVGWNANMILSPYGSRFRALRKMVFRCGGSKTAVRGFQDAQIQEMHYFLAKVAEDPDQLLRHLRRSIGAIYLRMSHGYRVNREGSDPLVDVVEKAAYEFYLATKPGEWLVDIIPILKNIPQWVPSFLPFQSAARTFKSTLQRSLDVPHQFVIDQLRNGTALPSFTAQLLETAETEEEKDLIKYVSSTLYAAGLDTICATLGTFFLAMVLYPDVQRKVQDELDGVVGTTRLPNFNDRERLPYLAAVQKETMRWHPVGPMSIPHMTNADDSYHGYVVPKGATVLTNIWRISRDKSLYRDADVFRPERFLGATPEQDPNTFVFGFGRRVCPGQELAHATVYICMAMSLAIFNFTRAKDRNGKDIIPIADFLSGTVSHPKPFSCNVVPRSPDALRMISTMDIDLTGDGDKLDITVTGQ</sequence>
<evidence type="ECO:0000256" key="9">
    <source>
        <dbReference type="PIRSR" id="PIRSR602401-1"/>
    </source>
</evidence>
<evidence type="ECO:0000256" key="8">
    <source>
        <dbReference type="ARBA" id="ARBA00023033"/>
    </source>
</evidence>
<feature type="transmembrane region" description="Helical" evidence="11">
    <location>
        <begin position="6"/>
        <end position="24"/>
    </location>
</feature>
<organism evidence="12 13">
    <name type="scientific">Paramarasmius palmivorus</name>
    <dbReference type="NCBI Taxonomy" id="297713"/>
    <lineage>
        <taxon>Eukaryota</taxon>
        <taxon>Fungi</taxon>
        <taxon>Dikarya</taxon>
        <taxon>Basidiomycota</taxon>
        <taxon>Agaricomycotina</taxon>
        <taxon>Agaricomycetes</taxon>
        <taxon>Agaricomycetidae</taxon>
        <taxon>Agaricales</taxon>
        <taxon>Marasmiineae</taxon>
        <taxon>Marasmiaceae</taxon>
        <taxon>Paramarasmius</taxon>
    </lineage>
</organism>
<comment type="caution">
    <text evidence="12">The sequence shown here is derived from an EMBL/GenBank/DDBJ whole genome shotgun (WGS) entry which is preliminary data.</text>
</comment>
<dbReference type="PRINTS" id="PR00463">
    <property type="entry name" value="EP450I"/>
</dbReference>
<dbReference type="InterPro" id="IPR002401">
    <property type="entry name" value="Cyt_P450_E_grp-I"/>
</dbReference>
<comment type="cofactor">
    <cofactor evidence="1 9">
        <name>heme</name>
        <dbReference type="ChEBI" id="CHEBI:30413"/>
    </cofactor>
</comment>
<dbReference type="InterPro" id="IPR017972">
    <property type="entry name" value="Cyt_P450_CS"/>
</dbReference>
<dbReference type="Proteomes" id="UP001383192">
    <property type="component" value="Unassembled WGS sequence"/>
</dbReference>
<proteinExistence type="inferred from homology"/>
<keyword evidence="13" id="KW-1185">Reference proteome</keyword>
<dbReference type="InterPro" id="IPR001128">
    <property type="entry name" value="Cyt_P450"/>
</dbReference>
<keyword evidence="8 10" id="KW-0503">Monooxygenase</keyword>
<dbReference type="PANTHER" id="PTHR46300:SF7">
    <property type="entry name" value="P450, PUTATIVE (EUROFUNG)-RELATED"/>
    <property type="match status" value="1"/>
</dbReference>
<dbReference type="InterPro" id="IPR036396">
    <property type="entry name" value="Cyt_P450_sf"/>
</dbReference>
<comment type="similarity">
    <text evidence="3 10">Belongs to the cytochrome P450 family.</text>
</comment>
<evidence type="ECO:0000256" key="5">
    <source>
        <dbReference type="ARBA" id="ARBA00022723"/>
    </source>
</evidence>
<protein>
    <recommendedName>
        <fullName evidence="14">Cytochrome P450</fullName>
    </recommendedName>
</protein>
<name>A0AAW0CMC1_9AGAR</name>